<sequence>MNLREKILVYLYRNRESTLDEIVEALREDRYEIEATLRYLEKDGLVIKRNKGLIFKKVVYDLTASGFEEAKKSYESLQQKAEQLQNMIRNGQIDPTQIPEEYIDILPLLFMLSLLDMLLIGDLITFDMFSQ</sequence>
<evidence type="ECO:0000256" key="1">
    <source>
        <dbReference type="SAM" id="Coils"/>
    </source>
</evidence>
<keyword evidence="1" id="KW-0175">Coiled coil</keyword>
<protein>
    <submittedName>
        <fullName evidence="2">MarR family transcriptional regulator</fullName>
    </submittedName>
</protein>
<dbReference type="RefSeq" id="WP_338604147.1">
    <property type="nucleotide sequence ID" value="NZ_CP146016.1"/>
</dbReference>
<dbReference type="AlphaFoldDB" id="A0AAX4L5J2"/>
<proteinExistence type="predicted"/>
<feature type="coiled-coil region" evidence="1">
    <location>
        <begin position="67"/>
        <end position="94"/>
    </location>
</feature>
<dbReference type="EMBL" id="CP146016">
    <property type="protein sequence ID" value="WWQ61581.1"/>
    <property type="molecule type" value="Genomic_DNA"/>
</dbReference>
<dbReference type="InterPro" id="IPR036390">
    <property type="entry name" value="WH_DNA-bd_sf"/>
</dbReference>
<dbReference type="InterPro" id="IPR036388">
    <property type="entry name" value="WH-like_DNA-bd_sf"/>
</dbReference>
<evidence type="ECO:0000313" key="3">
    <source>
        <dbReference type="Proteomes" id="UP001432202"/>
    </source>
</evidence>
<dbReference type="SUPFAM" id="SSF46785">
    <property type="entry name" value="Winged helix' DNA-binding domain"/>
    <property type="match status" value="1"/>
</dbReference>
<dbReference type="GeneID" id="89336259"/>
<dbReference type="Gene3D" id="1.10.10.10">
    <property type="entry name" value="Winged helix-like DNA-binding domain superfamily/Winged helix DNA-binding domain"/>
    <property type="match status" value="1"/>
</dbReference>
<dbReference type="Proteomes" id="UP001432202">
    <property type="component" value="Chromosome"/>
</dbReference>
<name>A0AAX4L5J2_9CREN</name>
<organism evidence="2 3">
    <name type="scientific">Sulfolobus tengchongensis</name>
    <dbReference type="NCBI Taxonomy" id="207809"/>
    <lineage>
        <taxon>Archaea</taxon>
        <taxon>Thermoproteota</taxon>
        <taxon>Thermoprotei</taxon>
        <taxon>Sulfolobales</taxon>
        <taxon>Sulfolobaceae</taxon>
        <taxon>Sulfolobus</taxon>
    </lineage>
</organism>
<evidence type="ECO:0000313" key="2">
    <source>
        <dbReference type="EMBL" id="WWQ61581.1"/>
    </source>
</evidence>
<accession>A0AAX4L5J2</accession>
<gene>
    <name evidence="2" type="ORF">V6M85_05785</name>
</gene>
<keyword evidence="3" id="KW-1185">Reference proteome</keyword>
<reference evidence="2 3" key="1">
    <citation type="submission" date="2024-02" db="EMBL/GenBank/DDBJ databases">
        <title>STSV induces naive adaptation in Sulfolobus.</title>
        <authorList>
            <person name="Xiang X."/>
            <person name="Song M."/>
        </authorList>
    </citation>
    <scope>NUCLEOTIDE SEQUENCE [LARGE SCALE GENOMIC DNA]</scope>
    <source>
        <strain evidence="2 3">RT2</strain>
    </source>
</reference>